<sequence length="257" mass="27232">MKQLLRAAIFGIILPALPALAQPLPEGLRSARFLPGWTDQNGGRVAALELVLEPGWKTYWRSPGDAGLPPEFDWQGSNMGDVVFHWPAPEVFLSDGMRTLGYHDRLVLPFTIAPRDAQKPVGLSAHISFGLCEKVCVPASIDLVADAAGTARDPQIEAAMKLVPALSTQKPACEIGEIEDGMTVTLSLPEPGADVAIEHSADPKIWVSAPEISADGTEATADFVTPEGKPFALDPDAVVLTVLGKDGAAEYRGCTTG</sequence>
<evidence type="ECO:0000313" key="4">
    <source>
        <dbReference type="Proteomes" id="UP000321562"/>
    </source>
</evidence>
<feature type="domain" description="Thiol:disulfide interchange protein DsbD N-terminal" evidence="2">
    <location>
        <begin position="37"/>
        <end position="143"/>
    </location>
</feature>
<evidence type="ECO:0000313" key="3">
    <source>
        <dbReference type="EMBL" id="TXB68090.1"/>
    </source>
</evidence>
<evidence type="ECO:0000259" key="2">
    <source>
        <dbReference type="Pfam" id="PF11412"/>
    </source>
</evidence>
<dbReference type="Pfam" id="PF11412">
    <property type="entry name" value="DsbD_N"/>
    <property type="match status" value="1"/>
</dbReference>
<dbReference type="EMBL" id="VOPL01000005">
    <property type="protein sequence ID" value="TXB68090.1"/>
    <property type="molecule type" value="Genomic_DNA"/>
</dbReference>
<feature type="signal peptide" evidence="1">
    <location>
        <begin position="1"/>
        <end position="21"/>
    </location>
</feature>
<feature type="chain" id="PRO_5022792239" description="Thiol:disulfide interchange protein DsbD N-terminal domain-containing protein" evidence="1">
    <location>
        <begin position="22"/>
        <end position="257"/>
    </location>
</feature>
<keyword evidence="4" id="KW-1185">Reference proteome</keyword>
<organism evidence="3 4">
    <name type="scientific">Paracoccus aurantiacus</name>
    <dbReference type="NCBI Taxonomy" id="2599412"/>
    <lineage>
        <taxon>Bacteria</taxon>
        <taxon>Pseudomonadati</taxon>
        <taxon>Pseudomonadota</taxon>
        <taxon>Alphaproteobacteria</taxon>
        <taxon>Rhodobacterales</taxon>
        <taxon>Paracoccaceae</taxon>
        <taxon>Paracoccus</taxon>
    </lineage>
</organism>
<dbReference type="InterPro" id="IPR028250">
    <property type="entry name" value="DsbDN"/>
</dbReference>
<dbReference type="Proteomes" id="UP000321562">
    <property type="component" value="Unassembled WGS sequence"/>
</dbReference>
<dbReference type="AlphaFoldDB" id="A0A5C6S2K5"/>
<dbReference type="OrthoDB" id="9811036at2"/>
<protein>
    <recommendedName>
        <fullName evidence="2">Thiol:disulfide interchange protein DsbD N-terminal domain-containing protein</fullName>
    </recommendedName>
</protein>
<proteinExistence type="predicted"/>
<comment type="caution">
    <text evidence="3">The sequence shown here is derived from an EMBL/GenBank/DDBJ whole genome shotgun (WGS) entry which is preliminary data.</text>
</comment>
<keyword evidence="1" id="KW-0732">Signal</keyword>
<dbReference type="RefSeq" id="WP_147099186.1">
    <property type="nucleotide sequence ID" value="NZ_JBHUFH010000003.1"/>
</dbReference>
<gene>
    <name evidence="3" type="ORF">FQV27_12965</name>
</gene>
<name>A0A5C6S2K5_9RHOB</name>
<accession>A0A5C6S2K5</accession>
<evidence type="ECO:0000256" key="1">
    <source>
        <dbReference type="SAM" id="SignalP"/>
    </source>
</evidence>
<reference evidence="3 4" key="1">
    <citation type="submission" date="2019-08" db="EMBL/GenBank/DDBJ databases">
        <authorList>
            <person name="Ye J."/>
        </authorList>
    </citation>
    <scope>NUCLEOTIDE SEQUENCE [LARGE SCALE GENOMIC DNA]</scope>
    <source>
        <strain evidence="3 4">TK008</strain>
    </source>
</reference>